<gene>
    <name evidence="1" type="ORF">CC86DRAFT_382903</name>
</gene>
<proteinExistence type="predicted"/>
<dbReference type="Proteomes" id="UP000799424">
    <property type="component" value="Unassembled WGS sequence"/>
</dbReference>
<keyword evidence="2" id="KW-1185">Reference proteome</keyword>
<evidence type="ECO:0000313" key="1">
    <source>
        <dbReference type="EMBL" id="KAF2825934.1"/>
    </source>
</evidence>
<dbReference type="EMBL" id="MU006227">
    <property type="protein sequence ID" value="KAF2825934.1"/>
    <property type="molecule type" value="Genomic_DNA"/>
</dbReference>
<organism evidence="1 2">
    <name type="scientific">Ophiobolus disseminans</name>
    <dbReference type="NCBI Taxonomy" id="1469910"/>
    <lineage>
        <taxon>Eukaryota</taxon>
        <taxon>Fungi</taxon>
        <taxon>Dikarya</taxon>
        <taxon>Ascomycota</taxon>
        <taxon>Pezizomycotina</taxon>
        <taxon>Dothideomycetes</taxon>
        <taxon>Pleosporomycetidae</taxon>
        <taxon>Pleosporales</taxon>
        <taxon>Pleosporineae</taxon>
        <taxon>Phaeosphaeriaceae</taxon>
        <taxon>Ophiobolus</taxon>
    </lineage>
</organism>
<sequence length="333" mass="36628">MPPSELHLNWSGFYIGTNFTLSTALQFVAKLDELFMQASILSEKQNLTLALRYWTVQKVVANELYKGSVQLATATIPTQFSAQALGRVTLGFNSNRTALVELPRPVVTAKYCSSATIVQRNSTIMHPRTDGYKVAMLFSFGDLIQTYIDQGGQQEHPLNTLLPVWYASPEPHSSSSIFIFIRDSCSSRSHPISAYLQNGTYQSFRSCPYVSTCTVNAYWQSSKHEMSEMGGLRVVQTTALTPEYHGILKDSRAIFVDWNKIAALQTTEYNDMIHEEATGGSIGLAVSLATVILEIPWEAETAGSGSRVPEGEAYTTLTITTASHGYGYGTSST</sequence>
<evidence type="ECO:0000313" key="2">
    <source>
        <dbReference type="Proteomes" id="UP000799424"/>
    </source>
</evidence>
<name>A0A6A6ZZJ2_9PLEO</name>
<reference evidence="1" key="1">
    <citation type="journal article" date="2020" name="Stud. Mycol.">
        <title>101 Dothideomycetes genomes: a test case for predicting lifestyles and emergence of pathogens.</title>
        <authorList>
            <person name="Haridas S."/>
            <person name="Albert R."/>
            <person name="Binder M."/>
            <person name="Bloem J."/>
            <person name="Labutti K."/>
            <person name="Salamov A."/>
            <person name="Andreopoulos B."/>
            <person name="Baker S."/>
            <person name="Barry K."/>
            <person name="Bills G."/>
            <person name="Bluhm B."/>
            <person name="Cannon C."/>
            <person name="Castanera R."/>
            <person name="Culley D."/>
            <person name="Daum C."/>
            <person name="Ezra D."/>
            <person name="Gonzalez J."/>
            <person name="Henrissat B."/>
            <person name="Kuo A."/>
            <person name="Liang C."/>
            <person name="Lipzen A."/>
            <person name="Lutzoni F."/>
            <person name="Magnuson J."/>
            <person name="Mondo S."/>
            <person name="Nolan M."/>
            <person name="Ohm R."/>
            <person name="Pangilinan J."/>
            <person name="Park H.-J."/>
            <person name="Ramirez L."/>
            <person name="Alfaro M."/>
            <person name="Sun H."/>
            <person name="Tritt A."/>
            <person name="Yoshinaga Y."/>
            <person name="Zwiers L.-H."/>
            <person name="Turgeon B."/>
            <person name="Goodwin S."/>
            <person name="Spatafora J."/>
            <person name="Crous P."/>
            <person name="Grigoriev I."/>
        </authorList>
    </citation>
    <scope>NUCLEOTIDE SEQUENCE</scope>
    <source>
        <strain evidence="1">CBS 113818</strain>
    </source>
</reference>
<dbReference type="OrthoDB" id="5342924at2759"/>
<accession>A0A6A6ZZJ2</accession>
<protein>
    <submittedName>
        <fullName evidence="1">Uncharacterized protein</fullName>
    </submittedName>
</protein>
<dbReference type="AlphaFoldDB" id="A0A6A6ZZJ2"/>